<feature type="domain" description="SH3" evidence="8">
    <location>
        <begin position="815"/>
        <end position="875"/>
    </location>
</feature>
<gene>
    <name evidence="12" type="primary">Vav2</name>
</gene>
<dbReference type="PROSITE" id="PS50081">
    <property type="entry name" value="ZF_DAG_PE_2"/>
    <property type="match status" value="1"/>
</dbReference>
<accession>A0A6F9DX64</accession>
<evidence type="ECO:0000259" key="8">
    <source>
        <dbReference type="PROSITE" id="PS50002"/>
    </source>
</evidence>
<organism evidence="12">
    <name type="scientific">Phallusia mammillata</name>
    <dbReference type="NCBI Taxonomy" id="59560"/>
    <lineage>
        <taxon>Eukaryota</taxon>
        <taxon>Metazoa</taxon>
        <taxon>Chordata</taxon>
        <taxon>Tunicata</taxon>
        <taxon>Ascidiacea</taxon>
        <taxon>Phlebobranchia</taxon>
        <taxon>Ascidiidae</taxon>
        <taxon>Phallusia</taxon>
    </lineage>
</organism>
<dbReference type="GO" id="GO:0005737">
    <property type="term" value="C:cytoplasm"/>
    <property type="evidence" value="ECO:0007669"/>
    <property type="project" value="TreeGrafter"/>
</dbReference>
<dbReference type="AlphaFoldDB" id="A0A6F9DX64"/>
<dbReference type="InterPro" id="IPR036028">
    <property type="entry name" value="SH3-like_dom_sf"/>
</dbReference>
<dbReference type="SUPFAM" id="SSF55550">
    <property type="entry name" value="SH2 domain"/>
    <property type="match status" value="1"/>
</dbReference>
<evidence type="ECO:0000259" key="9">
    <source>
        <dbReference type="PROSITE" id="PS50003"/>
    </source>
</evidence>
<dbReference type="SMART" id="SM00325">
    <property type="entry name" value="RhoGEF"/>
    <property type="match status" value="1"/>
</dbReference>
<dbReference type="EMBL" id="LR791738">
    <property type="protein sequence ID" value="CAB3267600.1"/>
    <property type="molecule type" value="mRNA"/>
</dbReference>
<dbReference type="Gene3D" id="3.30.60.20">
    <property type="match status" value="1"/>
</dbReference>
<protein>
    <submittedName>
        <fullName evidence="12">Guanine nucleotide exchange factor VAV2-like</fullName>
    </submittedName>
</protein>
<reference evidence="12" key="1">
    <citation type="submission" date="2020-04" db="EMBL/GenBank/DDBJ databases">
        <authorList>
            <person name="Neveu A P."/>
        </authorList>
    </citation>
    <scope>NUCLEOTIDE SEQUENCE</scope>
    <source>
        <tissue evidence="12">Whole embryo</tissue>
    </source>
</reference>
<evidence type="ECO:0000256" key="6">
    <source>
        <dbReference type="SAM" id="MobiDB-lite"/>
    </source>
</evidence>
<name>A0A6F9DX64_9ASCI</name>
<keyword evidence="2" id="KW-0344">Guanine-nucleotide releasing factor</keyword>
<sequence length="875" mass="100427">MLQFLCIQNIETVLESLGMVFQFSEEELFLSEQLFEMTKFPKVLHVLSLLSQTPIASSRFKPFPENNRLSLSYRHREEEEDIYRNLPDLASDRDLADEEDLYDSVADAENKEEEEIYGSLIAPTTVTSPTKDRRSCCVSEILETERNYVQHLNMMLIKFKEPLQSRLTIKDIQTMFMNMDVLHNIHKEFFKEIERAKNDKLSQPFLKYKDRFLVYGEYCSSMTDSQDLVEELMKSNETMRLVIEDLQNKASPSKFKLRELVCVPMQRVLKYHLLIKELNKHTPDSHPDKKEMQKALEAMQELSHYVNEVKRDSEMLITINKVESCLTDYNTQSPLYSYGRLLKDGELKIKGAQDKNPKARNTFLFDQALFMTKADKGIYCLKDLLRLEEYRLDETLQPSRGGKWSWSITLYGNNSGSYVLYAKTELDRSKWLEGIKNAFDNINPHAIKSKQHHFKMQTFSEATYCNSCNKLLLGTFYQGYICQKTNAKCHKTCLADTLKKIENQTLNNFAPTDSTEEVIPQVPQRGIRRSCTVNPPEKPSPRQKKSLSVIGTSTTTGYKAHRDYNGLPPPPFVGASVITFAVGEMVEVSDKVTADWWVGSAISQFDRKGYFPASYVSPMGHSKVQKQNYLPVAPNLQKQENPVKIVNPSSLPLEECPWYAGIMDRGGAEQMLGGKPSGTFLVRTRDGHMAISLCFQSDMKHIRINITGDNMYFVAECKNFRTVQELVRYYQDNSMSSSFFGLETNLKYPYRDPKFFPARLSQPIRPEPPSVPKSFKHPPPSTSFRTWGPPEPPKPNMNSVSNGIQQINFKGRTFDLLGRARVLYDFDPRSAQEIALREGQIVNVISKAGDSHGWWKGEHDGQVGYFPASFIEELE</sequence>
<feature type="domain" description="Phorbol-ester/DAG-type" evidence="11">
    <location>
        <begin position="451"/>
        <end position="501"/>
    </location>
</feature>
<dbReference type="InterPro" id="IPR036872">
    <property type="entry name" value="CH_dom_sf"/>
</dbReference>
<evidence type="ECO:0000256" key="4">
    <source>
        <dbReference type="PROSITE-ProRule" id="PRU00191"/>
    </source>
</evidence>
<dbReference type="SMART" id="SM00326">
    <property type="entry name" value="SH3"/>
    <property type="match status" value="2"/>
</dbReference>
<dbReference type="SMART" id="SM00109">
    <property type="entry name" value="C1"/>
    <property type="match status" value="1"/>
</dbReference>
<evidence type="ECO:0000259" key="7">
    <source>
        <dbReference type="PROSITE" id="PS50001"/>
    </source>
</evidence>
<evidence type="ECO:0000313" key="12">
    <source>
        <dbReference type="EMBL" id="CAB3267600.1"/>
    </source>
</evidence>
<feature type="domain" description="SH2" evidence="7">
    <location>
        <begin position="658"/>
        <end position="750"/>
    </location>
</feature>
<dbReference type="PROSITE" id="PS50002">
    <property type="entry name" value="SH3"/>
    <property type="match status" value="2"/>
</dbReference>
<dbReference type="PROSITE" id="PS50010">
    <property type="entry name" value="DH_2"/>
    <property type="match status" value="1"/>
</dbReference>
<dbReference type="InterPro" id="IPR035899">
    <property type="entry name" value="DBL_dom_sf"/>
</dbReference>
<proteinExistence type="evidence at transcript level"/>
<keyword evidence="3 4" id="KW-0727">SH2 domain</keyword>
<dbReference type="PRINTS" id="PR00401">
    <property type="entry name" value="SH2DOMAIN"/>
</dbReference>
<dbReference type="CDD" id="cd20810">
    <property type="entry name" value="C1_VAV"/>
    <property type="match status" value="1"/>
</dbReference>
<dbReference type="SUPFAM" id="SSF48065">
    <property type="entry name" value="DBL homology domain (DH-domain)"/>
    <property type="match status" value="1"/>
</dbReference>
<feature type="domain" description="PH" evidence="9">
    <location>
        <begin position="340"/>
        <end position="440"/>
    </location>
</feature>
<dbReference type="PROSITE" id="PS50001">
    <property type="entry name" value="SH2"/>
    <property type="match status" value="1"/>
</dbReference>
<feature type="compositionally biased region" description="Pro residues" evidence="6">
    <location>
        <begin position="765"/>
        <end position="781"/>
    </location>
</feature>
<dbReference type="Pfam" id="PF14604">
    <property type="entry name" value="SH3_9"/>
    <property type="match status" value="1"/>
</dbReference>
<evidence type="ECO:0000256" key="5">
    <source>
        <dbReference type="PROSITE-ProRule" id="PRU00192"/>
    </source>
</evidence>
<dbReference type="Gene3D" id="1.10.418.10">
    <property type="entry name" value="Calponin-like domain"/>
    <property type="match status" value="1"/>
</dbReference>
<dbReference type="InterPro" id="IPR000219">
    <property type="entry name" value="DH_dom"/>
</dbReference>
<dbReference type="PANTHER" id="PTHR45818">
    <property type="entry name" value="PROTEIN VAV"/>
    <property type="match status" value="1"/>
</dbReference>
<dbReference type="PROSITE" id="PS50003">
    <property type="entry name" value="PH_DOMAIN"/>
    <property type="match status" value="1"/>
</dbReference>
<dbReference type="GO" id="GO:0005085">
    <property type="term" value="F:guanyl-nucleotide exchange factor activity"/>
    <property type="evidence" value="ECO:0007669"/>
    <property type="project" value="UniProtKB-KW"/>
</dbReference>
<dbReference type="GO" id="GO:0016477">
    <property type="term" value="P:cell migration"/>
    <property type="evidence" value="ECO:0007669"/>
    <property type="project" value="TreeGrafter"/>
</dbReference>
<dbReference type="InterPro" id="IPR000980">
    <property type="entry name" value="SH2"/>
</dbReference>
<dbReference type="InterPro" id="IPR036860">
    <property type="entry name" value="SH2_dom_sf"/>
</dbReference>
<dbReference type="Pfam" id="PF00017">
    <property type="entry name" value="SH2"/>
    <property type="match status" value="1"/>
</dbReference>
<dbReference type="SUPFAM" id="SSF50044">
    <property type="entry name" value="SH3-domain"/>
    <property type="match status" value="2"/>
</dbReference>
<dbReference type="Pfam" id="PF07653">
    <property type="entry name" value="SH3_2"/>
    <property type="match status" value="1"/>
</dbReference>
<dbReference type="Gene3D" id="2.30.29.30">
    <property type="entry name" value="Pleckstrin-homology domain (PH domain)/Phosphotyrosine-binding domain (PTB)"/>
    <property type="match status" value="1"/>
</dbReference>
<dbReference type="SMART" id="SM00252">
    <property type="entry name" value="SH2"/>
    <property type="match status" value="1"/>
</dbReference>
<evidence type="ECO:0000256" key="3">
    <source>
        <dbReference type="ARBA" id="ARBA00022999"/>
    </source>
</evidence>
<dbReference type="InterPro" id="IPR055251">
    <property type="entry name" value="SOS1_NGEF_PH"/>
</dbReference>
<evidence type="ECO:0000259" key="10">
    <source>
        <dbReference type="PROSITE" id="PS50010"/>
    </source>
</evidence>
<dbReference type="Gene3D" id="3.30.505.10">
    <property type="entry name" value="SH2 domain"/>
    <property type="match status" value="1"/>
</dbReference>
<dbReference type="InterPro" id="IPR002219">
    <property type="entry name" value="PKC_DAG/PE"/>
</dbReference>
<feature type="domain" description="SH3" evidence="8">
    <location>
        <begin position="553"/>
        <end position="621"/>
    </location>
</feature>
<evidence type="ECO:0000256" key="1">
    <source>
        <dbReference type="ARBA" id="ARBA00022443"/>
    </source>
</evidence>
<dbReference type="Gene3D" id="2.30.30.40">
    <property type="entry name" value="SH3 Domains"/>
    <property type="match status" value="2"/>
</dbReference>
<dbReference type="Pfam" id="PF00621">
    <property type="entry name" value="RhoGEF"/>
    <property type="match status" value="1"/>
</dbReference>
<dbReference type="Pfam" id="PF22697">
    <property type="entry name" value="SOS1_NGEF_PH"/>
    <property type="match status" value="1"/>
</dbReference>
<dbReference type="CDD" id="cd00174">
    <property type="entry name" value="SH3"/>
    <property type="match status" value="1"/>
</dbReference>
<dbReference type="InterPro" id="IPR011993">
    <property type="entry name" value="PH-like_dom_sf"/>
</dbReference>
<keyword evidence="1 5" id="KW-0728">SH3 domain</keyword>
<feature type="region of interest" description="Disordered" evidence="6">
    <location>
        <begin position="528"/>
        <end position="547"/>
    </location>
</feature>
<evidence type="ECO:0000259" key="11">
    <source>
        <dbReference type="PROSITE" id="PS50081"/>
    </source>
</evidence>
<dbReference type="Pfam" id="PF00130">
    <property type="entry name" value="C1_1"/>
    <property type="match status" value="1"/>
</dbReference>
<evidence type="ECO:0000256" key="2">
    <source>
        <dbReference type="ARBA" id="ARBA00022658"/>
    </source>
</evidence>
<dbReference type="InterPro" id="IPR001452">
    <property type="entry name" value="SH3_domain"/>
</dbReference>
<dbReference type="PRINTS" id="PR00452">
    <property type="entry name" value="SH3DOMAIN"/>
</dbReference>
<feature type="region of interest" description="Disordered" evidence="6">
    <location>
        <begin position="761"/>
        <end position="795"/>
    </location>
</feature>
<dbReference type="SUPFAM" id="SSF50729">
    <property type="entry name" value="PH domain-like"/>
    <property type="match status" value="1"/>
</dbReference>
<feature type="domain" description="DH" evidence="10">
    <location>
        <begin position="133"/>
        <end position="309"/>
    </location>
</feature>
<dbReference type="Gene3D" id="1.20.900.10">
    <property type="entry name" value="Dbl homology (DH) domain"/>
    <property type="match status" value="1"/>
</dbReference>
<dbReference type="CDD" id="cd00160">
    <property type="entry name" value="RhoGEF"/>
    <property type="match status" value="1"/>
</dbReference>
<dbReference type="InterPro" id="IPR001849">
    <property type="entry name" value="PH_domain"/>
</dbReference>
<dbReference type="SMART" id="SM00233">
    <property type="entry name" value="PH"/>
    <property type="match status" value="1"/>
</dbReference>
<dbReference type="PANTHER" id="PTHR45818:SF3">
    <property type="entry name" value="PROTEIN VAV"/>
    <property type="match status" value="1"/>
</dbReference>